<protein>
    <submittedName>
        <fullName evidence="2">Uncharacterized protein</fullName>
    </submittedName>
</protein>
<dbReference type="RefSeq" id="WP_240171306.1">
    <property type="nucleotide sequence ID" value="NZ_CP092365.1"/>
</dbReference>
<sequence>MRAEEGDESITEFADDAADARDRVAPDAARPHWWQRLLGALGRRRD</sequence>
<evidence type="ECO:0000256" key="1">
    <source>
        <dbReference type="SAM" id="MobiDB-lite"/>
    </source>
</evidence>
<feature type="compositionally biased region" description="Acidic residues" evidence="1">
    <location>
        <begin position="1"/>
        <end position="17"/>
    </location>
</feature>
<gene>
    <name evidence="2" type="ORF">MIU77_01290</name>
</gene>
<organism evidence="2 3">
    <name type="scientific">Mycolicibacillus parakoreensis</name>
    <dbReference type="NCBI Taxonomy" id="1069221"/>
    <lineage>
        <taxon>Bacteria</taxon>
        <taxon>Bacillati</taxon>
        <taxon>Actinomycetota</taxon>
        <taxon>Actinomycetes</taxon>
        <taxon>Mycobacteriales</taxon>
        <taxon>Mycobacteriaceae</taxon>
        <taxon>Mycolicibacillus</taxon>
    </lineage>
</organism>
<reference evidence="2" key="1">
    <citation type="submission" date="2022-08" db="EMBL/GenBank/DDBJ databases">
        <title>Complete genome sequence of 14 non-tuberculosis mycobacteria type-strains.</title>
        <authorList>
            <person name="Igarashi Y."/>
            <person name="Osugi A."/>
            <person name="Mitarai S."/>
        </authorList>
    </citation>
    <scope>NUCLEOTIDE SEQUENCE</scope>
    <source>
        <strain evidence="2">DSM 45575</strain>
    </source>
</reference>
<proteinExistence type="predicted"/>
<accession>A0ABY3TZB8</accession>
<feature type="region of interest" description="Disordered" evidence="1">
    <location>
        <begin position="1"/>
        <end position="26"/>
    </location>
</feature>
<evidence type="ECO:0000313" key="2">
    <source>
        <dbReference type="EMBL" id="ULN53048.1"/>
    </source>
</evidence>
<dbReference type="Proteomes" id="UP001055200">
    <property type="component" value="Chromosome"/>
</dbReference>
<name>A0ABY3TZB8_9MYCO</name>
<dbReference type="EMBL" id="CP092365">
    <property type="protein sequence ID" value="ULN53048.1"/>
    <property type="molecule type" value="Genomic_DNA"/>
</dbReference>
<keyword evidence="3" id="KW-1185">Reference proteome</keyword>
<evidence type="ECO:0000313" key="3">
    <source>
        <dbReference type="Proteomes" id="UP001055200"/>
    </source>
</evidence>